<evidence type="ECO:0000259" key="1">
    <source>
        <dbReference type="PROSITE" id="PS50177"/>
    </source>
</evidence>
<dbReference type="EnsemblPlants" id="OPUNC07G05070.1">
    <property type="protein sequence ID" value="OPUNC07G05070.1"/>
    <property type="gene ID" value="OPUNC07G05070"/>
</dbReference>
<dbReference type="CDD" id="cd00590">
    <property type="entry name" value="RRM_SF"/>
    <property type="match status" value="1"/>
</dbReference>
<dbReference type="PROSITE" id="PS50177">
    <property type="entry name" value="NTF2_DOMAIN"/>
    <property type="match status" value="1"/>
</dbReference>
<dbReference type="InterPro" id="IPR039539">
    <property type="entry name" value="Ras_GTPase_bind_prot"/>
</dbReference>
<protein>
    <recommendedName>
        <fullName evidence="1">NTF2 domain-containing protein</fullName>
    </recommendedName>
</protein>
<evidence type="ECO:0000313" key="2">
    <source>
        <dbReference type="EnsemblPlants" id="OPUNC07G05070.1"/>
    </source>
</evidence>
<organism evidence="2">
    <name type="scientific">Oryza punctata</name>
    <name type="common">Red rice</name>
    <dbReference type="NCBI Taxonomy" id="4537"/>
    <lineage>
        <taxon>Eukaryota</taxon>
        <taxon>Viridiplantae</taxon>
        <taxon>Streptophyta</taxon>
        <taxon>Embryophyta</taxon>
        <taxon>Tracheophyta</taxon>
        <taxon>Spermatophyta</taxon>
        <taxon>Magnoliopsida</taxon>
        <taxon>Liliopsida</taxon>
        <taxon>Poales</taxon>
        <taxon>Poaceae</taxon>
        <taxon>BOP clade</taxon>
        <taxon>Oryzoideae</taxon>
        <taxon>Oryzeae</taxon>
        <taxon>Oryzinae</taxon>
        <taxon>Oryza</taxon>
    </lineage>
</organism>
<dbReference type="PANTHER" id="PTHR10693">
    <property type="entry name" value="RAS GTPASE-ACTIVATING PROTEIN-BINDING PROTEIN"/>
    <property type="match status" value="1"/>
</dbReference>
<dbReference type="SUPFAM" id="SSF54928">
    <property type="entry name" value="RNA-binding domain, RBD"/>
    <property type="match status" value="1"/>
</dbReference>
<dbReference type="GO" id="GO:0003729">
    <property type="term" value="F:mRNA binding"/>
    <property type="evidence" value="ECO:0007669"/>
    <property type="project" value="TreeGrafter"/>
</dbReference>
<dbReference type="PANTHER" id="PTHR10693:SF75">
    <property type="entry name" value="NUCLEAR TRANSPORT FACTOR 2"/>
    <property type="match status" value="1"/>
</dbReference>
<dbReference type="Proteomes" id="UP000026962">
    <property type="component" value="Chromosome 7"/>
</dbReference>
<accession>A0A0E0LHV4</accession>
<reference evidence="2" key="2">
    <citation type="submission" date="2018-05" db="EMBL/GenBank/DDBJ databases">
        <title>OpunRS2 (Oryza punctata Reference Sequence Version 2).</title>
        <authorList>
            <person name="Zhang J."/>
            <person name="Kudrna D."/>
            <person name="Lee S."/>
            <person name="Talag J."/>
            <person name="Welchert J."/>
            <person name="Wing R.A."/>
        </authorList>
    </citation>
    <scope>NUCLEOTIDE SEQUENCE [LARGE SCALE GENOMIC DNA]</scope>
</reference>
<keyword evidence="3" id="KW-1185">Reference proteome</keyword>
<dbReference type="InterPro" id="IPR018222">
    <property type="entry name" value="Nuclear_transport_factor_2_euk"/>
</dbReference>
<dbReference type="InterPro" id="IPR027925">
    <property type="entry name" value="MCM_N"/>
</dbReference>
<evidence type="ECO:0000313" key="3">
    <source>
        <dbReference type="Proteomes" id="UP000026962"/>
    </source>
</evidence>
<dbReference type="AlphaFoldDB" id="A0A0E0LHV4"/>
<dbReference type="STRING" id="4537.A0A0E0LHV4"/>
<dbReference type="InterPro" id="IPR035979">
    <property type="entry name" value="RBD_domain_sf"/>
</dbReference>
<name>A0A0E0LHV4_ORYPU</name>
<dbReference type="Gramene" id="OPUNC07G05070.1">
    <property type="protein sequence ID" value="OPUNC07G05070.1"/>
    <property type="gene ID" value="OPUNC07G05070"/>
</dbReference>
<dbReference type="GO" id="GO:0005829">
    <property type="term" value="C:cytosol"/>
    <property type="evidence" value="ECO:0007669"/>
    <property type="project" value="TreeGrafter"/>
</dbReference>
<dbReference type="Pfam" id="PF14551">
    <property type="entry name" value="MCM_N"/>
    <property type="match status" value="1"/>
</dbReference>
<sequence>MATDDGSMAPVSRHVANEFIRQYYHVLAEIPSQLHRFHCNPDHSGAGPVTNPTLIPVIANKKGDFHNYKNVPHEQGYAIVVKNLPGQATIKMVQETFKRFGAIRPGGINISTPKRGRFSSCTIEYESRQSVQAALEEYRAATRPQDIQVSEKQPKTRVASASSDMDDLMASKFRAFLENFQRTGDKKKYYFTEAVVMIERGSPLFSVPFSHLQQTDKYLAMDICCCKSLILVLRSDAVDFVQHVILNRSKSVQLSTYEQAMLDSLELSFTDMPMRLESLHAFLKNRALDKVEVYLQNMVLAATPRGCLGYQGILGHIIENHLAGFSWNGQFELEDIIVCDGEKFIITKPPQRFELIEAIAEETAKAFQADLTKICNCLTYYFSIDGMMPPYFRELFSMLRNIPENALASKTMLEVVYEFLIHHPATKPPIAVANLFSGIHGGCSAYDDEDTTQFFKTILQSNEVGWIGDVKNHGNRVLNGVLTYEEDRQKRLERQGQIEQIGTLPVVSYRSTLKSFVEFVRNVFQHGTNRTKENNSHRWITNADGSVKPLENFEPRLQHVHSLDELITMIAISLGKHVLRVVCVLLMNFAMNGMVENVWKDYKRSSYQKSLDDDAGDQ</sequence>
<feature type="domain" description="NTF2" evidence="1">
    <location>
        <begin position="15"/>
        <end position="44"/>
    </location>
</feature>
<dbReference type="InterPro" id="IPR012677">
    <property type="entry name" value="Nucleotide-bd_a/b_plait_sf"/>
</dbReference>
<proteinExistence type="predicted"/>
<dbReference type="Gene3D" id="3.30.70.330">
    <property type="match status" value="1"/>
</dbReference>
<dbReference type="GO" id="GO:1990904">
    <property type="term" value="C:ribonucleoprotein complex"/>
    <property type="evidence" value="ECO:0007669"/>
    <property type="project" value="TreeGrafter"/>
</dbReference>
<dbReference type="HOGENOM" id="CLU_442389_0_0_1"/>
<reference evidence="2" key="1">
    <citation type="submission" date="2015-04" db="UniProtKB">
        <authorList>
            <consortium name="EnsemblPlants"/>
        </authorList>
    </citation>
    <scope>IDENTIFICATION</scope>
</reference>